<keyword evidence="4" id="KW-0963">Cytoplasm</keyword>
<dbReference type="GO" id="GO:0032007">
    <property type="term" value="P:negative regulation of TOR signaling"/>
    <property type="evidence" value="ECO:0007669"/>
    <property type="project" value="TreeGrafter"/>
</dbReference>
<accession>A0A0L7LCJ7</accession>
<protein>
    <submittedName>
        <fullName evidence="7">TBC1 domain family member 7</fullName>
    </submittedName>
</protein>
<dbReference type="Gene3D" id="1.10.8.680">
    <property type="entry name" value="Ypt/Rab-GAP domain of gyp1p, domain 2"/>
    <property type="match status" value="1"/>
</dbReference>
<evidence type="ECO:0000313" key="8">
    <source>
        <dbReference type="Proteomes" id="UP000037510"/>
    </source>
</evidence>
<dbReference type="STRING" id="104452.A0A0L7LCJ7"/>
<evidence type="ECO:0000256" key="6">
    <source>
        <dbReference type="ARBA" id="ARBA00023329"/>
    </source>
</evidence>
<evidence type="ECO:0000256" key="2">
    <source>
        <dbReference type="ARBA" id="ARBA00004541"/>
    </source>
</evidence>
<evidence type="ECO:0000256" key="5">
    <source>
        <dbReference type="ARBA" id="ARBA00023136"/>
    </source>
</evidence>
<dbReference type="GO" id="GO:0005096">
    <property type="term" value="F:GTPase activator activity"/>
    <property type="evidence" value="ECO:0007669"/>
    <property type="project" value="UniProtKB-KW"/>
</dbReference>
<reference evidence="7 8" key="1">
    <citation type="journal article" date="2015" name="Genome Biol. Evol.">
        <title>The genome of winter moth (Operophtera brumata) provides a genomic perspective on sexual dimorphism and phenology.</title>
        <authorList>
            <person name="Derks M.F."/>
            <person name="Smit S."/>
            <person name="Salis L."/>
            <person name="Schijlen E."/>
            <person name="Bossers A."/>
            <person name="Mateman C."/>
            <person name="Pijl A.S."/>
            <person name="de Ridder D."/>
            <person name="Groenen M.A."/>
            <person name="Visser M.E."/>
            <person name="Megens H.J."/>
        </authorList>
    </citation>
    <scope>NUCLEOTIDE SEQUENCE [LARGE SCALE GENOMIC DNA]</scope>
    <source>
        <strain evidence="7">WM2013NL</strain>
        <tissue evidence="7">Head and thorax</tissue>
    </source>
</reference>
<evidence type="ECO:0000256" key="4">
    <source>
        <dbReference type="ARBA" id="ARBA00022490"/>
    </source>
</evidence>
<evidence type="ECO:0000256" key="1">
    <source>
        <dbReference type="ARBA" id="ARBA00004308"/>
    </source>
</evidence>
<dbReference type="AlphaFoldDB" id="A0A0L7LCJ7"/>
<evidence type="ECO:0000256" key="3">
    <source>
        <dbReference type="ARBA" id="ARBA00022468"/>
    </source>
</evidence>
<dbReference type="GO" id="GO:0012505">
    <property type="term" value="C:endomembrane system"/>
    <property type="evidence" value="ECO:0007669"/>
    <property type="project" value="UniProtKB-SubCell"/>
</dbReference>
<keyword evidence="5" id="KW-0472">Membrane</keyword>
<dbReference type="InterPro" id="IPR039842">
    <property type="entry name" value="TBC1D7"/>
</dbReference>
<name>A0A0L7LCJ7_OPEBR</name>
<organism evidence="7 8">
    <name type="scientific">Operophtera brumata</name>
    <name type="common">Winter moth</name>
    <name type="synonym">Phalaena brumata</name>
    <dbReference type="NCBI Taxonomy" id="104452"/>
    <lineage>
        <taxon>Eukaryota</taxon>
        <taxon>Metazoa</taxon>
        <taxon>Ecdysozoa</taxon>
        <taxon>Arthropoda</taxon>
        <taxon>Hexapoda</taxon>
        <taxon>Insecta</taxon>
        <taxon>Pterygota</taxon>
        <taxon>Neoptera</taxon>
        <taxon>Endopterygota</taxon>
        <taxon>Lepidoptera</taxon>
        <taxon>Glossata</taxon>
        <taxon>Ditrysia</taxon>
        <taxon>Geometroidea</taxon>
        <taxon>Geometridae</taxon>
        <taxon>Larentiinae</taxon>
        <taxon>Operophtera</taxon>
    </lineage>
</organism>
<dbReference type="Gene3D" id="1.10.472.80">
    <property type="entry name" value="Ypt/Rab-GAP domain of gyp1p, domain 3"/>
    <property type="match status" value="1"/>
</dbReference>
<dbReference type="GO" id="GO:0031410">
    <property type="term" value="C:cytoplasmic vesicle"/>
    <property type="evidence" value="ECO:0007669"/>
    <property type="project" value="UniProtKB-SubCell"/>
</dbReference>
<sequence length="244" mass="28437">MSDERNFRSSYYEKVGCRGVEEKKSLEILMKEKPWDKVKLKQFCLRFTVPAAYRNLVWKVLLGNIIKNNQSAHSRTEQYQDLLYAVEMLEMVDMKALRSQILMKMWLLENEERKPPNFPETNFCSADTFLPITNALLELYSDEVDVYWLAKSLTEVVRSTQKELPKLKEAIWDKLCSGAPKILAFTAVMLVITLRRNILRARNAEEVLKCVAEISEQCKEVVANKAIDLWQYYGAQPQSDQIKK</sequence>
<dbReference type="EMBL" id="JTDY01001702">
    <property type="protein sequence ID" value="KOB73120.1"/>
    <property type="molecule type" value="Genomic_DNA"/>
</dbReference>
<dbReference type="Gene3D" id="1.10.10.750">
    <property type="entry name" value="Ypt/Rab-GAP domain of gyp1p, domain 1"/>
    <property type="match status" value="1"/>
</dbReference>
<comment type="caution">
    <text evidence="7">The sequence shown here is derived from an EMBL/GenBank/DDBJ whole genome shotgun (WGS) entry which is preliminary data.</text>
</comment>
<dbReference type="InterPro" id="IPR043039">
    <property type="entry name" value="TBC1D7_dom2"/>
</dbReference>
<keyword evidence="8" id="KW-1185">Reference proteome</keyword>
<gene>
    <name evidence="7" type="ORF">OBRU01_11282</name>
</gene>
<keyword evidence="3" id="KW-0343">GTPase activation</keyword>
<evidence type="ECO:0000313" key="7">
    <source>
        <dbReference type="EMBL" id="KOB73120.1"/>
    </source>
</evidence>
<dbReference type="Proteomes" id="UP000037510">
    <property type="component" value="Unassembled WGS sequence"/>
</dbReference>
<dbReference type="PANTHER" id="PTHR13530:SF3">
    <property type="entry name" value="TBC1 DOMAIN FAMILY MEMBER 7"/>
    <property type="match status" value="1"/>
</dbReference>
<comment type="subcellular location">
    <subcellularLocation>
        <location evidence="2">Cytoplasmic vesicle</location>
    </subcellularLocation>
    <subcellularLocation>
        <location evidence="1">Endomembrane system</location>
    </subcellularLocation>
</comment>
<proteinExistence type="predicted"/>
<dbReference type="PANTHER" id="PTHR13530">
    <property type="entry name" value="TBC1 DOMAIN FAMILY MEMBER 7"/>
    <property type="match status" value="1"/>
</dbReference>
<keyword evidence="6" id="KW-0968">Cytoplasmic vesicle</keyword>